<dbReference type="SFLD" id="SFLDG01129">
    <property type="entry name" value="C1.5:_HAD__Beta-PGM__Phosphata"/>
    <property type="match status" value="1"/>
</dbReference>
<dbReference type="Pfam" id="PF00702">
    <property type="entry name" value="Hydrolase"/>
    <property type="match status" value="1"/>
</dbReference>
<dbReference type="NCBIfam" id="TIGR01509">
    <property type="entry name" value="HAD-SF-IA-v3"/>
    <property type="match status" value="1"/>
</dbReference>
<name>A0A6J5ZRU0_9ZZZZ</name>
<dbReference type="CDD" id="cd07505">
    <property type="entry name" value="HAD_BPGM-like"/>
    <property type="match status" value="1"/>
</dbReference>
<accession>A0A6J5ZRU0</accession>
<proteinExistence type="predicted"/>
<evidence type="ECO:0000313" key="1">
    <source>
        <dbReference type="EMBL" id="CAB4343799.1"/>
    </source>
</evidence>
<dbReference type="PANTHER" id="PTHR18901:SF38">
    <property type="entry name" value="PSEUDOURIDINE-5'-PHOSPHATASE"/>
    <property type="match status" value="1"/>
</dbReference>
<dbReference type="SUPFAM" id="SSF56784">
    <property type="entry name" value="HAD-like"/>
    <property type="match status" value="1"/>
</dbReference>
<dbReference type="AlphaFoldDB" id="A0A6J5ZRU0"/>
<dbReference type="InterPro" id="IPR036412">
    <property type="entry name" value="HAD-like_sf"/>
</dbReference>
<dbReference type="Gene3D" id="1.10.150.240">
    <property type="entry name" value="Putative phosphatase, domain 2"/>
    <property type="match status" value="1"/>
</dbReference>
<dbReference type="PRINTS" id="PR00413">
    <property type="entry name" value="HADHALOGNASE"/>
</dbReference>
<dbReference type="InterPro" id="IPR006439">
    <property type="entry name" value="HAD-SF_hydro_IA"/>
</dbReference>
<dbReference type="EMBL" id="CAESAN010000061">
    <property type="protein sequence ID" value="CAB4343799.1"/>
    <property type="molecule type" value="Genomic_DNA"/>
</dbReference>
<sequence>MTLSGAPAAVIFDNDGLTLDTEDLWTEAEKALFANYSADFGPAQKLALLGNSGADAAVILARELGQPDGDGPALVAEMNRLVYLALEEGCEPTKGAVELLTALRDAGIPRALCSNSPLEFVGRAVDAAGVRNYFDVIVSADEVAHGKPAPDPYLEAARRLGVDPQLCVALEDSVPGATSASAAGMTVFVVPSFEETDFGDVADRSFASLAEPELWAALGVRGSA</sequence>
<dbReference type="InterPro" id="IPR023214">
    <property type="entry name" value="HAD_sf"/>
</dbReference>
<dbReference type="PANTHER" id="PTHR18901">
    <property type="entry name" value="2-DEOXYGLUCOSE-6-PHOSPHATE PHOSPHATASE 2"/>
    <property type="match status" value="1"/>
</dbReference>
<protein>
    <submittedName>
        <fullName evidence="1">Unannotated protein</fullName>
    </submittedName>
</protein>
<organism evidence="1">
    <name type="scientific">freshwater metagenome</name>
    <dbReference type="NCBI Taxonomy" id="449393"/>
    <lineage>
        <taxon>unclassified sequences</taxon>
        <taxon>metagenomes</taxon>
        <taxon>ecological metagenomes</taxon>
    </lineage>
</organism>
<dbReference type="Gene3D" id="3.40.50.1000">
    <property type="entry name" value="HAD superfamily/HAD-like"/>
    <property type="match status" value="1"/>
</dbReference>
<dbReference type="InterPro" id="IPR023198">
    <property type="entry name" value="PGP-like_dom2"/>
</dbReference>
<reference evidence="1" key="1">
    <citation type="submission" date="2020-05" db="EMBL/GenBank/DDBJ databases">
        <authorList>
            <person name="Chiriac C."/>
            <person name="Salcher M."/>
            <person name="Ghai R."/>
            <person name="Kavagutti S V."/>
        </authorList>
    </citation>
    <scope>NUCLEOTIDE SEQUENCE</scope>
</reference>
<dbReference type="SFLD" id="SFLDS00003">
    <property type="entry name" value="Haloacid_Dehalogenase"/>
    <property type="match status" value="1"/>
</dbReference>
<gene>
    <name evidence="1" type="ORF">UFOPK3547_00850</name>
</gene>